<comment type="catalytic activity">
    <reaction evidence="5">
        <text>a 1-O-alkyl-2-acetyl-sn-glycero-3-phosphocholine + H2O = a 1-O-alkyl-sn-glycero-3-phosphocholine + acetate + H(+)</text>
        <dbReference type="Rhea" id="RHEA:17777"/>
        <dbReference type="ChEBI" id="CHEBI:15377"/>
        <dbReference type="ChEBI" id="CHEBI:15378"/>
        <dbReference type="ChEBI" id="CHEBI:30089"/>
        <dbReference type="ChEBI" id="CHEBI:30909"/>
        <dbReference type="ChEBI" id="CHEBI:36707"/>
        <dbReference type="EC" id="3.1.1.47"/>
    </reaction>
    <physiologicalReaction direction="left-to-right" evidence="5">
        <dbReference type="Rhea" id="RHEA:17778"/>
    </physiologicalReaction>
</comment>
<dbReference type="GO" id="GO:0047179">
    <property type="term" value="F:platelet-activating factor acetyltransferase activity"/>
    <property type="evidence" value="ECO:0007669"/>
    <property type="project" value="TreeGrafter"/>
</dbReference>
<dbReference type="EC" id="3.1.1.47" evidence="1"/>
<comment type="catalytic activity">
    <reaction evidence="3">
        <text>1-O-hexadecyl-2-acetyl-sn-glycero-3-phosphate + H2O = 1-O-hexadecyl-sn-glycero-3-phosphate + acetate + H(+)</text>
        <dbReference type="Rhea" id="RHEA:41704"/>
        <dbReference type="ChEBI" id="CHEBI:15377"/>
        <dbReference type="ChEBI" id="CHEBI:15378"/>
        <dbReference type="ChEBI" id="CHEBI:30089"/>
        <dbReference type="ChEBI" id="CHEBI:77580"/>
        <dbReference type="ChEBI" id="CHEBI:78385"/>
    </reaction>
    <physiologicalReaction direction="left-to-right" evidence="3">
        <dbReference type="Rhea" id="RHEA:41705"/>
    </physiologicalReaction>
</comment>
<reference evidence="9 10" key="1">
    <citation type="submission" date="2025-04" db="UniProtKB">
        <authorList>
            <consortium name="RefSeq"/>
        </authorList>
    </citation>
    <scope>IDENTIFICATION</scope>
    <source>
        <tissue evidence="9 10">Sperm</tissue>
    </source>
</reference>
<dbReference type="InterPro" id="IPR036514">
    <property type="entry name" value="SGNH_hydro_sf"/>
</dbReference>
<dbReference type="PANTHER" id="PTHR11852:SF0">
    <property type="entry name" value="PLATELET-ACTIVATING FACTOR ACETYLHYDROLASE IB SUBUNIT BETA HOMOLOG"/>
    <property type="match status" value="1"/>
</dbReference>
<keyword evidence="8" id="KW-1185">Reference proteome</keyword>
<comment type="catalytic activity">
    <reaction evidence="2">
        <text>1-O-hexadecyl-2-acetyl-sn-glycero-3-phosphocholine + H2O = 1-O-hexadecyl-sn-glycero-3-phosphocholine + acetate + H(+)</text>
        <dbReference type="Rhea" id="RHEA:40479"/>
        <dbReference type="ChEBI" id="CHEBI:15377"/>
        <dbReference type="ChEBI" id="CHEBI:15378"/>
        <dbReference type="ChEBI" id="CHEBI:30089"/>
        <dbReference type="ChEBI" id="CHEBI:44811"/>
        <dbReference type="ChEBI" id="CHEBI:64496"/>
    </reaction>
    <physiologicalReaction direction="left-to-right" evidence="2">
        <dbReference type="Rhea" id="RHEA:40480"/>
    </physiologicalReaction>
</comment>
<feature type="domain" description="SGNH hydrolase-type esterase" evidence="7">
    <location>
        <begin position="44"/>
        <end position="208"/>
    </location>
</feature>
<dbReference type="RefSeq" id="XP_032835696.1">
    <property type="nucleotide sequence ID" value="XM_032979805.1"/>
</dbReference>
<evidence type="ECO:0000256" key="6">
    <source>
        <dbReference type="SAM" id="MobiDB-lite"/>
    </source>
</evidence>
<evidence type="ECO:0000313" key="9">
    <source>
        <dbReference type="RefSeq" id="XP_032835689.1"/>
    </source>
</evidence>
<evidence type="ECO:0000313" key="8">
    <source>
        <dbReference type="Proteomes" id="UP001318040"/>
    </source>
</evidence>
<evidence type="ECO:0000256" key="4">
    <source>
        <dbReference type="ARBA" id="ARBA00038184"/>
    </source>
</evidence>
<dbReference type="PANTHER" id="PTHR11852">
    <property type="entry name" value="PLATELET-ACTIVATING FACTOR ACETYLHYDROLASE"/>
    <property type="match status" value="1"/>
</dbReference>
<evidence type="ECO:0000313" key="10">
    <source>
        <dbReference type="RefSeq" id="XP_032835696.1"/>
    </source>
</evidence>
<protein>
    <recommendedName>
        <fullName evidence="1">1-alkyl-2-acetylglycerophosphocholine esterase</fullName>
        <ecNumber evidence="1">3.1.1.47</ecNumber>
    </recommendedName>
</protein>
<dbReference type="KEGG" id="pmrn:116957560"/>
<dbReference type="Pfam" id="PF13472">
    <property type="entry name" value="Lipase_GDSL_2"/>
    <property type="match status" value="1"/>
</dbReference>
<dbReference type="SUPFAM" id="SSF52266">
    <property type="entry name" value="SGNH hydrolase"/>
    <property type="match status" value="1"/>
</dbReference>
<dbReference type="GO" id="GO:0003847">
    <property type="term" value="F:1-alkyl-2-acetylglycerophosphocholine esterase activity"/>
    <property type="evidence" value="ECO:0007669"/>
    <property type="project" value="UniProtKB-EC"/>
</dbReference>
<evidence type="ECO:0000259" key="7">
    <source>
        <dbReference type="Pfam" id="PF13472"/>
    </source>
</evidence>
<dbReference type="RefSeq" id="XP_032835689.1">
    <property type="nucleotide sequence ID" value="XM_032979798.1"/>
</dbReference>
<dbReference type="Proteomes" id="UP001318040">
    <property type="component" value="Chromosome 3"/>
</dbReference>
<accession>A0AAJ7UG62</accession>
<evidence type="ECO:0000256" key="1">
    <source>
        <dbReference type="ARBA" id="ARBA00013201"/>
    </source>
</evidence>
<dbReference type="GO" id="GO:0005737">
    <property type="term" value="C:cytoplasm"/>
    <property type="evidence" value="ECO:0007669"/>
    <property type="project" value="TreeGrafter"/>
</dbReference>
<dbReference type="InterPro" id="IPR013830">
    <property type="entry name" value="SGNH_hydro"/>
</dbReference>
<dbReference type="GeneID" id="116957560"/>
<gene>
    <name evidence="9 10" type="primary">LOC116957560</name>
</gene>
<dbReference type="Gene3D" id="3.40.50.1110">
    <property type="entry name" value="SGNH hydrolase"/>
    <property type="match status" value="1"/>
</dbReference>
<organism evidence="8 9">
    <name type="scientific">Petromyzon marinus</name>
    <name type="common">Sea lamprey</name>
    <dbReference type="NCBI Taxonomy" id="7757"/>
    <lineage>
        <taxon>Eukaryota</taxon>
        <taxon>Metazoa</taxon>
        <taxon>Chordata</taxon>
        <taxon>Craniata</taxon>
        <taxon>Vertebrata</taxon>
        <taxon>Cyclostomata</taxon>
        <taxon>Hyperoartia</taxon>
        <taxon>Petromyzontiformes</taxon>
        <taxon>Petromyzontidae</taxon>
        <taxon>Petromyzon</taxon>
    </lineage>
</organism>
<name>A0AAJ7UG62_PETMA</name>
<evidence type="ECO:0000256" key="5">
    <source>
        <dbReference type="ARBA" id="ARBA00048078"/>
    </source>
</evidence>
<proteinExistence type="inferred from homology"/>
<feature type="region of interest" description="Disordered" evidence="6">
    <location>
        <begin position="1"/>
        <end position="20"/>
    </location>
</feature>
<sequence length="237" mass="26488">MEQCPGAKATDPQPITDTQGDRRWMSIHESYVIECKSKEPEILFVGDSMVQLLGQYEIWKRLFSPLHALNFGIGGDETQHVLWRLQNGELENIDPKVIVVWVGTNNHKHTPEEISEGILAIVTYINEKHPQAAVVVLGLLPRGRDPNPLREKNLRVNELVAKALVPANDVKPPRAHFLDDNYGFVHSDGTIGRSDMYDFLHLTTGGYENLCGRLHELILNLLGETNVAAKTQGEPSA</sequence>
<comment type="similarity">
    <text evidence="4">Belongs to the 'GDSL' lipolytic enzyme family. Platelet-activating factor acetylhydrolase IB beta/gamma subunits subfamily.</text>
</comment>
<evidence type="ECO:0000256" key="3">
    <source>
        <dbReference type="ARBA" id="ARBA00035804"/>
    </source>
</evidence>
<evidence type="ECO:0000256" key="2">
    <source>
        <dbReference type="ARBA" id="ARBA00023721"/>
    </source>
</evidence>
<dbReference type="CDD" id="cd01820">
    <property type="entry name" value="PAF_acetylesterase_like"/>
    <property type="match status" value="1"/>
</dbReference>
<dbReference type="AlphaFoldDB" id="A0AAJ7UG62"/>